<dbReference type="AlphaFoldDB" id="A0A941IZA3"/>
<dbReference type="Proteomes" id="UP000679220">
    <property type="component" value="Unassembled WGS sequence"/>
</dbReference>
<dbReference type="RefSeq" id="WP_212192759.1">
    <property type="nucleotide sequence ID" value="NZ_JAGTAR010000038.1"/>
</dbReference>
<sequence>MTAREKRRRAAMIAVAYYLEQEAAKNNEVKAVNSWKAAGKEVIMSNRAMVQRRGRLLRSRA</sequence>
<organism evidence="1 2">
    <name type="scientific">Carboxylicivirga sediminis</name>
    <dbReference type="NCBI Taxonomy" id="2006564"/>
    <lineage>
        <taxon>Bacteria</taxon>
        <taxon>Pseudomonadati</taxon>
        <taxon>Bacteroidota</taxon>
        <taxon>Bacteroidia</taxon>
        <taxon>Marinilabiliales</taxon>
        <taxon>Marinilabiliaceae</taxon>
        <taxon>Carboxylicivirga</taxon>
    </lineage>
</organism>
<comment type="caution">
    <text evidence="1">The sequence shown here is derived from an EMBL/GenBank/DDBJ whole genome shotgun (WGS) entry which is preliminary data.</text>
</comment>
<reference evidence="1" key="1">
    <citation type="journal article" date="2018" name="Int. J. Syst. Evol. Microbiol.">
        <title>Carboxylicivirga sediminis sp. nov., isolated from coastal sediment.</title>
        <authorList>
            <person name="Wang F.Q."/>
            <person name="Ren L.H."/>
            <person name="Zou R.J."/>
            <person name="Sun Y.Z."/>
            <person name="Liu X.J."/>
            <person name="Jiang F."/>
            <person name="Liu L.J."/>
        </authorList>
    </citation>
    <scope>NUCLEOTIDE SEQUENCE</scope>
    <source>
        <strain evidence="1">JR1</strain>
    </source>
</reference>
<proteinExistence type="predicted"/>
<evidence type="ECO:0000313" key="2">
    <source>
        <dbReference type="Proteomes" id="UP000679220"/>
    </source>
</evidence>
<evidence type="ECO:0000313" key="1">
    <source>
        <dbReference type="EMBL" id="MBR8537735.1"/>
    </source>
</evidence>
<dbReference type="EMBL" id="JAGTAR010000038">
    <property type="protein sequence ID" value="MBR8537735.1"/>
    <property type="molecule type" value="Genomic_DNA"/>
</dbReference>
<accession>A0A941IZA3</accession>
<name>A0A941IZA3_9BACT</name>
<gene>
    <name evidence="1" type="ORF">KDU71_19345</name>
</gene>
<keyword evidence="2" id="KW-1185">Reference proteome</keyword>
<protein>
    <submittedName>
        <fullName evidence="1">Uncharacterized protein</fullName>
    </submittedName>
</protein>
<reference evidence="1" key="2">
    <citation type="submission" date="2021-04" db="EMBL/GenBank/DDBJ databases">
        <authorList>
            <person name="Zhang T."/>
            <person name="Zhang Y."/>
            <person name="Lu D."/>
            <person name="Zuo D."/>
            <person name="Du Z."/>
        </authorList>
    </citation>
    <scope>NUCLEOTIDE SEQUENCE</scope>
    <source>
        <strain evidence="1">JR1</strain>
    </source>
</reference>